<sequence length="24" mass="2552">MAALTYANSGQLVTTESPRQEARG</sequence>
<proteinExistence type="predicted"/>
<evidence type="ECO:0000313" key="2">
    <source>
        <dbReference type="EMBL" id="JAH13741.1"/>
    </source>
</evidence>
<name>A0A0E9QA67_ANGAN</name>
<reference evidence="2" key="2">
    <citation type="journal article" date="2015" name="Fish Shellfish Immunol.">
        <title>Early steps in the European eel (Anguilla anguilla)-Vibrio vulnificus interaction in the gills: Role of the RtxA13 toxin.</title>
        <authorList>
            <person name="Callol A."/>
            <person name="Pajuelo D."/>
            <person name="Ebbesson L."/>
            <person name="Teles M."/>
            <person name="MacKenzie S."/>
            <person name="Amaro C."/>
        </authorList>
    </citation>
    <scope>NUCLEOTIDE SEQUENCE</scope>
</reference>
<evidence type="ECO:0000256" key="1">
    <source>
        <dbReference type="SAM" id="MobiDB-lite"/>
    </source>
</evidence>
<accession>A0A0E9QA67</accession>
<reference evidence="2" key="1">
    <citation type="submission" date="2014-11" db="EMBL/GenBank/DDBJ databases">
        <authorList>
            <person name="Amaro Gonzalez C."/>
        </authorList>
    </citation>
    <scope>NUCLEOTIDE SEQUENCE</scope>
</reference>
<feature type="region of interest" description="Disordered" evidence="1">
    <location>
        <begin position="1"/>
        <end position="24"/>
    </location>
</feature>
<dbReference type="AlphaFoldDB" id="A0A0E9QA67"/>
<organism evidence="2">
    <name type="scientific">Anguilla anguilla</name>
    <name type="common">European freshwater eel</name>
    <name type="synonym">Muraena anguilla</name>
    <dbReference type="NCBI Taxonomy" id="7936"/>
    <lineage>
        <taxon>Eukaryota</taxon>
        <taxon>Metazoa</taxon>
        <taxon>Chordata</taxon>
        <taxon>Craniata</taxon>
        <taxon>Vertebrata</taxon>
        <taxon>Euteleostomi</taxon>
        <taxon>Actinopterygii</taxon>
        <taxon>Neopterygii</taxon>
        <taxon>Teleostei</taxon>
        <taxon>Anguilliformes</taxon>
        <taxon>Anguillidae</taxon>
        <taxon>Anguilla</taxon>
    </lineage>
</organism>
<dbReference type="EMBL" id="GBXM01094836">
    <property type="protein sequence ID" value="JAH13741.1"/>
    <property type="molecule type" value="Transcribed_RNA"/>
</dbReference>
<protein>
    <submittedName>
        <fullName evidence="2">Uncharacterized protein</fullName>
    </submittedName>
</protein>
<feature type="compositionally biased region" description="Polar residues" evidence="1">
    <location>
        <begin position="1"/>
        <end position="17"/>
    </location>
</feature>